<keyword evidence="6" id="KW-1185">Reference proteome</keyword>
<dbReference type="PANTHER" id="PTHR34680:SF3">
    <property type="entry name" value="EXPRESSED PROTEIN"/>
    <property type="match status" value="1"/>
</dbReference>
<sequence>MRIRKLIAQKKISEPNSNVLTPSPPVTPTKTIIPSSAADVSTSSEEEERVNNFQEKEVVVCELNMSLWDVIPVKELRNYLPKKVSKAKRKGKYDVGRIRDESVNADGDRVSIVGDDIEPEDDDEEKTELVKKQYATAYKRKLWLKSLMKNGDKKRKRDCGDDIDNDVKEKKKKGVVYCCKTVGEGWHCRSKAQIGSRLCKHHLIQMQRNSDQQRDNNQEKKIQKLEKKTPRRGRPPKESSTKTTNTIGGKRIKRKLSGKKSSEFYYYSGFGPLWGKNKRGRPLKEVKKQQVSEEEDGKVEECVKLEEKQEIINEAPIDHHRTSPKMNIVKEENVNGNDDNGCMFVDDDFDDSDEDCNGVDVKKRHRKPIKARSLASLFSNT</sequence>
<protein>
    <recommendedName>
        <fullName evidence="4">WRC domain-containing protein</fullName>
    </recommendedName>
</protein>
<feature type="region of interest" description="Disordered" evidence="3">
    <location>
        <begin position="14"/>
        <end position="45"/>
    </location>
</feature>
<feature type="compositionally biased region" description="Basic and acidic residues" evidence="3">
    <location>
        <begin position="211"/>
        <end position="228"/>
    </location>
</feature>
<dbReference type="Gramene" id="RZC72678">
    <property type="protein sequence ID" value="RZC72678"/>
    <property type="gene ID" value="C5167_048160"/>
</dbReference>
<dbReference type="PANTHER" id="PTHR34680">
    <property type="entry name" value="EXPRESSED PROTEIN"/>
    <property type="match status" value="1"/>
</dbReference>
<evidence type="ECO:0000313" key="5">
    <source>
        <dbReference type="EMBL" id="RZC72678.1"/>
    </source>
</evidence>
<dbReference type="InterPro" id="IPR014977">
    <property type="entry name" value="WRC_dom"/>
</dbReference>
<proteinExistence type="predicted"/>
<reference evidence="5 6" key="1">
    <citation type="journal article" date="2018" name="Science">
        <title>The opium poppy genome and morphinan production.</title>
        <authorList>
            <person name="Guo L."/>
            <person name="Winzer T."/>
            <person name="Yang X."/>
            <person name="Li Y."/>
            <person name="Ning Z."/>
            <person name="He Z."/>
            <person name="Teodor R."/>
            <person name="Lu Y."/>
            <person name="Bowser T.A."/>
            <person name="Graham I.A."/>
            <person name="Ye K."/>
        </authorList>
    </citation>
    <scope>NUCLEOTIDE SEQUENCE [LARGE SCALE GENOMIC DNA]</scope>
    <source>
        <strain evidence="6">cv. HN1</strain>
        <tissue evidence="5">Leaves</tissue>
    </source>
</reference>
<feature type="domain" description="WRC" evidence="4">
    <location>
        <begin position="172"/>
        <end position="216"/>
    </location>
</feature>
<dbReference type="EMBL" id="CM010722">
    <property type="protein sequence ID" value="RZC72678.1"/>
    <property type="molecule type" value="Genomic_DNA"/>
</dbReference>
<evidence type="ECO:0000256" key="1">
    <source>
        <dbReference type="ARBA" id="ARBA00023242"/>
    </source>
</evidence>
<evidence type="ECO:0000256" key="3">
    <source>
        <dbReference type="SAM" id="MobiDB-lite"/>
    </source>
</evidence>
<feature type="compositionally biased region" description="Polar residues" evidence="3">
    <location>
        <begin position="28"/>
        <end position="43"/>
    </location>
</feature>
<accession>A0A4Y7KKQ8</accession>
<dbReference type="Proteomes" id="UP000316621">
    <property type="component" value="Chromosome 8"/>
</dbReference>
<organism evidence="5 6">
    <name type="scientific">Papaver somniferum</name>
    <name type="common">Opium poppy</name>
    <dbReference type="NCBI Taxonomy" id="3469"/>
    <lineage>
        <taxon>Eukaryota</taxon>
        <taxon>Viridiplantae</taxon>
        <taxon>Streptophyta</taxon>
        <taxon>Embryophyta</taxon>
        <taxon>Tracheophyta</taxon>
        <taxon>Spermatophyta</taxon>
        <taxon>Magnoliopsida</taxon>
        <taxon>Ranunculales</taxon>
        <taxon>Papaveraceae</taxon>
        <taxon>Papaveroideae</taxon>
        <taxon>Papaver</taxon>
    </lineage>
</organism>
<name>A0A4Y7KKQ8_PAPSO</name>
<dbReference type="PROSITE" id="PS51667">
    <property type="entry name" value="WRC"/>
    <property type="match status" value="1"/>
</dbReference>
<keyword evidence="1" id="KW-0539">Nucleus</keyword>
<comment type="caution">
    <text evidence="2">Lacks conserved residue(s) required for the propagation of feature annotation.</text>
</comment>
<feature type="region of interest" description="Disordered" evidence="3">
    <location>
        <begin position="209"/>
        <end position="254"/>
    </location>
</feature>
<gene>
    <name evidence="5" type="ORF">C5167_048160</name>
</gene>
<dbReference type="STRING" id="3469.A0A4Y7KKQ8"/>
<evidence type="ECO:0000313" key="6">
    <source>
        <dbReference type="Proteomes" id="UP000316621"/>
    </source>
</evidence>
<evidence type="ECO:0000259" key="4">
    <source>
        <dbReference type="PROSITE" id="PS51667"/>
    </source>
</evidence>
<dbReference type="OrthoDB" id="1927437at2759"/>
<dbReference type="AlphaFoldDB" id="A0A4Y7KKQ8"/>
<evidence type="ECO:0000256" key="2">
    <source>
        <dbReference type="PROSITE-ProRule" id="PRU01002"/>
    </source>
</evidence>